<protein>
    <recommendedName>
        <fullName evidence="3">DUF5132 domain-containing protein</fullName>
    </recommendedName>
</protein>
<name>F6BHU3_THEXL</name>
<reference evidence="1" key="1">
    <citation type="submission" date="2011-05" db="EMBL/GenBank/DDBJ databases">
        <title>Complete sequence of Thermoanaerobacterium xylanolyticum LX-11.</title>
        <authorList>
            <consortium name="US DOE Joint Genome Institute"/>
            <person name="Lucas S."/>
            <person name="Han J."/>
            <person name="Lapidus A."/>
            <person name="Cheng J.-F."/>
            <person name="Goodwin L."/>
            <person name="Pitluck S."/>
            <person name="Peters L."/>
            <person name="Mikhailova N."/>
            <person name="Lu M."/>
            <person name="Han C."/>
            <person name="Tapia R."/>
            <person name="Land M."/>
            <person name="Hauser L."/>
            <person name="Kyrpides N."/>
            <person name="Ivanova N."/>
            <person name="Pagani I."/>
            <person name="Hemme C."/>
            <person name="Woyke T."/>
        </authorList>
    </citation>
    <scope>NUCLEOTIDE SEQUENCE</scope>
    <source>
        <strain evidence="1">LX-11</strain>
    </source>
</reference>
<gene>
    <name evidence="1" type="ordered locus">Thexy_0561</name>
</gene>
<dbReference type="KEGG" id="txy:Thexy_0561"/>
<organism evidence="1 2">
    <name type="scientific">Thermoanaerobacterium xylanolyticum (strain ATCC 49914 / DSM 7097 / LX-11)</name>
    <dbReference type="NCBI Taxonomy" id="858215"/>
    <lineage>
        <taxon>Bacteria</taxon>
        <taxon>Bacillati</taxon>
        <taxon>Bacillota</taxon>
        <taxon>Clostridia</taxon>
        <taxon>Thermoanaerobacterales</taxon>
        <taxon>Thermoanaerobacteraceae</taxon>
        <taxon>Thermoanaerobacterium</taxon>
    </lineage>
</organism>
<sequence length="78" mass="8332">MSKEFWIGVGALGIALLLAKPAKKLAVGLVGTAMILADKGKELAINVKEEVEDIIAEAQYQHTQSKIKTQPETADNPS</sequence>
<dbReference type="RefSeq" id="WP_013787363.1">
    <property type="nucleotide sequence ID" value="NC_015555.1"/>
</dbReference>
<keyword evidence="2" id="KW-1185">Reference proteome</keyword>
<evidence type="ECO:0000313" key="1">
    <source>
        <dbReference type="EMBL" id="AEF16612.1"/>
    </source>
</evidence>
<dbReference type="EMBL" id="CP002739">
    <property type="protein sequence ID" value="AEF16612.1"/>
    <property type="molecule type" value="Genomic_DNA"/>
</dbReference>
<dbReference type="HOGENOM" id="CLU_2620932_0_0_9"/>
<dbReference type="STRING" id="858215.Thexy_0561"/>
<proteinExistence type="predicted"/>
<accession>F6BHU3</accession>
<evidence type="ECO:0008006" key="3">
    <source>
        <dbReference type="Google" id="ProtNLM"/>
    </source>
</evidence>
<dbReference type="Proteomes" id="UP000007239">
    <property type="component" value="Chromosome"/>
</dbReference>
<dbReference type="AlphaFoldDB" id="F6BHU3"/>
<evidence type="ECO:0000313" key="2">
    <source>
        <dbReference type="Proteomes" id="UP000007239"/>
    </source>
</evidence>